<accession>A0A1B0CGY5</accession>
<organism evidence="1 2">
    <name type="scientific">Lutzomyia longipalpis</name>
    <name type="common">Sand fly</name>
    <dbReference type="NCBI Taxonomy" id="7200"/>
    <lineage>
        <taxon>Eukaryota</taxon>
        <taxon>Metazoa</taxon>
        <taxon>Ecdysozoa</taxon>
        <taxon>Arthropoda</taxon>
        <taxon>Hexapoda</taxon>
        <taxon>Insecta</taxon>
        <taxon>Pterygota</taxon>
        <taxon>Neoptera</taxon>
        <taxon>Endopterygota</taxon>
        <taxon>Diptera</taxon>
        <taxon>Nematocera</taxon>
        <taxon>Psychodoidea</taxon>
        <taxon>Psychodidae</taxon>
        <taxon>Lutzomyia</taxon>
        <taxon>Lutzomyia</taxon>
    </lineage>
</organism>
<sequence length="146" mass="16007">MYIISTAQHARPKVSGQIEPFLPQFRRSSKRATAHSPTLDCLVPKGEYFFGGGGGLASSTTGNVAIALMAGGVQIVKHPLVDTHLWESKEKSFEYTIKRTLMNSVVPLRDNPGQGKDSVLHCDMTHYSPAKIYVNIFSSKQTEALD</sequence>
<dbReference type="Proteomes" id="UP000092461">
    <property type="component" value="Unassembled WGS sequence"/>
</dbReference>
<name>A0A1B0CGY5_LUTLO</name>
<reference evidence="1" key="1">
    <citation type="submission" date="2020-05" db="UniProtKB">
        <authorList>
            <consortium name="EnsemblMetazoa"/>
        </authorList>
    </citation>
    <scope>IDENTIFICATION</scope>
    <source>
        <strain evidence="1">Jacobina</strain>
    </source>
</reference>
<dbReference type="AlphaFoldDB" id="A0A1B0CGY5"/>
<evidence type="ECO:0000313" key="2">
    <source>
        <dbReference type="Proteomes" id="UP000092461"/>
    </source>
</evidence>
<proteinExistence type="predicted"/>
<dbReference type="EMBL" id="AJWK01011722">
    <property type="status" value="NOT_ANNOTATED_CDS"/>
    <property type="molecule type" value="Genomic_DNA"/>
</dbReference>
<keyword evidence="2" id="KW-1185">Reference proteome</keyword>
<dbReference type="EnsemblMetazoa" id="LLOJ003698-RA">
    <property type="protein sequence ID" value="LLOJ003698-PA"/>
    <property type="gene ID" value="LLOJ003698"/>
</dbReference>
<protein>
    <submittedName>
        <fullName evidence="1">Uncharacterized protein</fullName>
    </submittedName>
</protein>
<evidence type="ECO:0000313" key="1">
    <source>
        <dbReference type="EnsemblMetazoa" id="LLOJ003698-PA"/>
    </source>
</evidence>
<dbReference type="VEuPathDB" id="VectorBase:LLOJ003698"/>